<dbReference type="InterPro" id="IPR043917">
    <property type="entry name" value="DUF5753"/>
</dbReference>
<dbReference type="Gene3D" id="1.10.260.40">
    <property type="entry name" value="lambda repressor-like DNA-binding domains"/>
    <property type="match status" value="1"/>
</dbReference>
<dbReference type="RefSeq" id="WP_164201229.1">
    <property type="nucleotide sequence ID" value="NZ_JAAGMP010000453.1"/>
</dbReference>
<dbReference type="GO" id="GO:0003677">
    <property type="term" value="F:DNA binding"/>
    <property type="evidence" value="ECO:0007669"/>
    <property type="project" value="InterPro"/>
</dbReference>
<accession>A0A7K3RTD3</accession>
<name>A0A7K3RTD3_9ACTN</name>
<dbReference type="InterPro" id="IPR001387">
    <property type="entry name" value="Cro/C1-type_HTH"/>
</dbReference>
<gene>
    <name evidence="2" type="ORF">G3I50_09185</name>
</gene>
<dbReference type="PROSITE" id="PS50943">
    <property type="entry name" value="HTH_CROC1"/>
    <property type="match status" value="1"/>
</dbReference>
<dbReference type="SMART" id="SM00530">
    <property type="entry name" value="HTH_XRE"/>
    <property type="match status" value="1"/>
</dbReference>
<dbReference type="EMBL" id="JAAGMP010000453">
    <property type="protein sequence ID" value="NEC18429.1"/>
    <property type="molecule type" value="Genomic_DNA"/>
</dbReference>
<evidence type="ECO:0000259" key="1">
    <source>
        <dbReference type="PROSITE" id="PS50943"/>
    </source>
</evidence>
<dbReference type="Proteomes" id="UP000469670">
    <property type="component" value="Unassembled WGS sequence"/>
</dbReference>
<evidence type="ECO:0000313" key="3">
    <source>
        <dbReference type="Proteomes" id="UP000469670"/>
    </source>
</evidence>
<reference evidence="2 3" key="1">
    <citation type="submission" date="2020-01" db="EMBL/GenBank/DDBJ databases">
        <title>Insect and environment-associated Actinomycetes.</title>
        <authorList>
            <person name="Currrie C."/>
            <person name="Chevrette M."/>
            <person name="Carlson C."/>
            <person name="Stubbendieck R."/>
            <person name="Wendt-Pienkowski E."/>
        </authorList>
    </citation>
    <scope>NUCLEOTIDE SEQUENCE [LARGE SCALE GENOMIC DNA]</scope>
    <source>
        <strain evidence="2 3">SID7590</strain>
    </source>
</reference>
<comment type="caution">
    <text evidence="2">The sequence shown here is derived from an EMBL/GenBank/DDBJ whole genome shotgun (WGS) entry which is preliminary data.</text>
</comment>
<evidence type="ECO:0000313" key="2">
    <source>
        <dbReference type="EMBL" id="NEC18429.1"/>
    </source>
</evidence>
<dbReference type="AlphaFoldDB" id="A0A7K3RTD3"/>
<proteinExistence type="predicted"/>
<dbReference type="SUPFAM" id="SSF47413">
    <property type="entry name" value="lambda repressor-like DNA-binding domains"/>
    <property type="match status" value="1"/>
</dbReference>
<feature type="domain" description="HTH cro/C1-type" evidence="1">
    <location>
        <begin position="23"/>
        <end position="77"/>
    </location>
</feature>
<sequence length="274" mass="30887">MTVEAEKADQAAETPLTFFGKEVVVERKRWGITREQLASQAACGYSLVAKIEQGTRTPSLEFARACDQLFPGSEGRFERLWPLALRFAFPPWFRRYVELEWKASVVRMFHPQLMPGLVQTEGYARAVLRTGRPSNLESLVTGRIERQRILDREENPARLWVILNEAALTNQVGSTEIMRAQLAHLLTLAETPRHRVQVVPDEGQHHGWASPFGILSFDDDSDVVHVDGFPRGYLLAETEDVLKASDAYDLLVALALSPDKSAALINSIQKERYS</sequence>
<protein>
    <submittedName>
        <fullName evidence="2">Helix-turn-helix transcriptional regulator</fullName>
    </submittedName>
</protein>
<organism evidence="2 3">
    <name type="scientific">Streptomyces parvus</name>
    <dbReference type="NCBI Taxonomy" id="66428"/>
    <lineage>
        <taxon>Bacteria</taxon>
        <taxon>Bacillati</taxon>
        <taxon>Actinomycetota</taxon>
        <taxon>Actinomycetes</taxon>
        <taxon>Kitasatosporales</taxon>
        <taxon>Streptomycetaceae</taxon>
        <taxon>Streptomyces</taxon>
    </lineage>
</organism>
<dbReference type="Pfam" id="PF19054">
    <property type="entry name" value="DUF5753"/>
    <property type="match status" value="1"/>
</dbReference>
<dbReference type="InterPro" id="IPR010982">
    <property type="entry name" value="Lambda_DNA-bd_dom_sf"/>
</dbReference>
<dbReference type="CDD" id="cd00093">
    <property type="entry name" value="HTH_XRE"/>
    <property type="match status" value="1"/>
</dbReference>